<dbReference type="Pfam" id="PF04080">
    <property type="entry name" value="Per1"/>
    <property type="match status" value="1"/>
</dbReference>
<evidence type="ECO:0000256" key="3">
    <source>
        <dbReference type="ARBA" id="ARBA00022692"/>
    </source>
</evidence>
<dbReference type="PANTHER" id="PTHR13148">
    <property type="entry name" value="PER1-RELATED"/>
    <property type="match status" value="1"/>
</dbReference>
<evidence type="ECO:0000256" key="2">
    <source>
        <dbReference type="ARBA" id="ARBA00022502"/>
    </source>
</evidence>
<keyword evidence="6 7" id="KW-0472">Membrane</keyword>
<dbReference type="GO" id="GO:0006506">
    <property type="term" value="P:GPI anchor biosynthetic process"/>
    <property type="evidence" value="ECO:0007669"/>
    <property type="project" value="UniProtKB-KW"/>
</dbReference>
<comment type="function">
    <text evidence="7">Involved in the lipid remodeling steps of GPI-anchor maturation.</text>
</comment>
<feature type="transmembrane region" description="Helical" evidence="7">
    <location>
        <begin position="228"/>
        <end position="251"/>
    </location>
</feature>
<comment type="caution">
    <text evidence="7">Lacks conserved residue(s) required for the propagation of feature annotation.</text>
</comment>
<keyword evidence="4 7" id="KW-0732">Signal</keyword>
<dbReference type="InterPro" id="IPR007217">
    <property type="entry name" value="Per1-like"/>
</dbReference>
<keyword evidence="7" id="KW-0256">Endoplasmic reticulum</keyword>
<evidence type="ECO:0000256" key="4">
    <source>
        <dbReference type="ARBA" id="ARBA00022729"/>
    </source>
</evidence>
<dbReference type="GO" id="GO:0016788">
    <property type="term" value="F:hydrolase activity, acting on ester bonds"/>
    <property type="evidence" value="ECO:0007669"/>
    <property type="project" value="TreeGrafter"/>
</dbReference>
<name>A0A0C3BLM6_PILCF</name>
<dbReference type="Proteomes" id="UP000054166">
    <property type="component" value="Unassembled WGS sequence"/>
</dbReference>
<evidence type="ECO:0000313" key="9">
    <source>
        <dbReference type="Proteomes" id="UP000054166"/>
    </source>
</evidence>
<comment type="subcellular location">
    <subcellularLocation>
        <location evidence="1">Endomembrane system</location>
        <topology evidence="1">Multi-pass membrane protein</topology>
    </subcellularLocation>
    <subcellularLocation>
        <location evidence="7">Endoplasmic reticulum membrane</location>
        <topology evidence="7">Multi-pass membrane protein</topology>
    </subcellularLocation>
</comment>
<reference evidence="8 9" key="1">
    <citation type="submission" date="2014-04" db="EMBL/GenBank/DDBJ databases">
        <authorList>
            <consortium name="DOE Joint Genome Institute"/>
            <person name="Kuo A."/>
            <person name="Tarkka M."/>
            <person name="Buscot F."/>
            <person name="Kohler A."/>
            <person name="Nagy L.G."/>
            <person name="Floudas D."/>
            <person name="Copeland A."/>
            <person name="Barry K.W."/>
            <person name="Cichocki N."/>
            <person name="Veneault-Fourrey C."/>
            <person name="LaButti K."/>
            <person name="Lindquist E.A."/>
            <person name="Lipzen A."/>
            <person name="Lundell T."/>
            <person name="Morin E."/>
            <person name="Murat C."/>
            <person name="Sun H."/>
            <person name="Tunlid A."/>
            <person name="Henrissat B."/>
            <person name="Grigoriev I.V."/>
            <person name="Hibbett D.S."/>
            <person name="Martin F."/>
            <person name="Nordberg H.P."/>
            <person name="Cantor M.N."/>
            <person name="Hua S.X."/>
        </authorList>
    </citation>
    <scope>NUCLEOTIDE SEQUENCE [LARGE SCALE GENOMIC DNA]</scope>
    <source>
        <strain evidence="8 9">F 1598</strain>
    </source>
</reference>
<feature type="transmembrane region" description="Helical" evidence="7">
    <location>
        <begin position="131"/>
        <end position="150"/>
    </location>
</feature>
<evidence type="ECO:0000256" key="6">
    <source>
        <dbReference type="ARBA" id="ARBA00023136"/>
    </source>
</evidence>
<dbReference type="FunCoup" id="A0A0C3BLM6">
    <property type="interactions" value="66"/>
</dbReference>
<accession>A0A0C3BLM6</accession>
<evidence type="ECO:0000256" key="1">
    <source>
        <dbReference type="ARBA" id="ARBA00004127"/>
    </source>
</evidence>
<dbReference type="AlphaFoldDB" id="A0A0C3BLM6"/>
<evidence type="ECO:0000313" key="8">
    <source>
        <dbReference type="EMBL" id="KIM87358.1"/>
    </source>
</evidence>
<organism evidence="8 9">
    <name type="scientific">Piloderma croceum (strain F 1598)</name>
    <dbReference type="NCBI Taxonomy" id="765440"/>
    <lineage>
        <taxon>Eukaryota</taxon>
        <taxon>Fungi</taxon>
        <taxon>Dikarya</taxon>
        <taxon>Basidiomycota</taxon>
        <taxon>Agaricomycotina</taxon>
        <taxon>Agaricomycetes</taxon>
        <taxon>Agaricomycetidae</taxon>
        <taxon>Atheliales</taxon>
        <taxon>Atheliaceae</taxon>
        <taxon>Piloderma</taxon>
    </lineage>
</organism>
<dbReference type="PANTHER" id="PTHR13148:SF0">
    <property type="entry name" value="POST-GPI ATTACHMENT TO PROTEINS FACTOR 3"/>
    <property type="match status" value="1"/>
</dbReference>
<feature type="chain" id="PRO_5016482898" description="Post-GPI attachment to proteins factor 3" evidence="7">
    <location>
        <begin position="23"/>
        <end position="336"/>
    </location>
</feature>
<dbReference type="EMBL" id="KN832979">
    <property type="protein sequence ID" value="KIM87358.1"/>
    <property type="molecule type" value="Genomic_DNA"/>
</dbReference>
<dbReference type="InParanoid" id="A0A0C3BLM6"/>
<proteinExistence type="inferred from homology"/>
<evidence type="ECO:0000256" key="7">
    <source>
        <dbReference type="RuleBase" id="RU365066"/>
    </source>
</evidence>
<dbReference type="OrthoDB" id="419770at2759"/>
<feature type="transmembrane region" description="Helical" evidence="7">
    <location>
        <begin position="272"/>
        <end position="292"/>
    </location>
</feature>
<feature type="transmembrane region" description="Helical" evidence="7">
    <location>
        <begin position="304"/>
        <end position="323"/>
    </location>
</feature>
<evidence type="ECO:0000256" key="5">
    <source>
        <dbReference type="ARBA" id="ARBA00022989"/>
    </source>
</evidence>
<keyword evidence="9" id="KW-1185">Reference proteome</keyword>
<feature type="signal peptide" evidence="7">
    <location>
        <begin position="1"/>
        <end position="22"/>
    </location>
</feature>
<gene>
    <name evidence="8" type="ORF">PILCRDRAFT_3845</name>
</gene>
<reference evidence="9" key="2">
    <citation type="submission" date="2015-01" db="EMBL/GenBank/DDBJ databases">
        <title>Evolutionary Origins and Diversification of the Mycorrhizal Mutualists.</title>
        <authorList>
            <consortium name="DOE Joint Genome Institute"/>
            <consortium name="Mycorrhizal Genomics Consortium"/>
            <person name="Kohler A."/>
            <person name="Kuo A."/>
            <person name="Nagy L.G."/>
            <person name="Floudas D."/>
            <person name="Copeland A."/>
            <person name="Barry K.W."/>
            <person name="Cichocki N."/>
            <person name="Veneault-Fourrey C."/>
            <person name="LaButti K."/>
            <person name="Lindquist E.A."/>
            <person name="Lipzen A."/>
            <person name="Lundell T."/>
            <person name="Morin E."/>
            <person name="Murat C."/>
            <person name="Riley R."/>
            <person name="Ohm R."/>
            <person name="Sun H."/>
            <person name="Tunlid A."/>
            <person name="Henrissat B."/>
            <person name="Grigoriev I.V."/>
            <person name="Hibbett D.S."/>
            <person name="Martin F."/>
        </authorList>
    </citation>
    <scope>NUCLEOTIDE SEQUENCE [LARGE SCALE GENOMIC DNA]</scope>
    <source>
        <strain evidence="9">F 1598</strain>
    </source>
</reference>
<dbReference type="GO" id="GO:0005789">
    <property type="term" value="C:endoplasmic reticulum membrane"/>
    <property type="evidence" value="ECO:0007669"/>
    <property type="project" value="UniProtKB-SubCell"/>
</dbReference>
<comment type="similarity">
    <text evidence="7">Belongs to the PGAP3 family.</text>
</comment>
<keyword evidence="3 7" id="KW-0812">Transmembrane</keyword>
<dbReference type="STRING" id="765440.A0A0C3BLM6"/>
<feature type="transmembrane region" description="Helical" evidence="7">
    <location>
        <begin position="203"/>
        <end position="222"/>
    </location>
</feature>
<sequence>MLPSRCTLLALVLASTTAASSGDRSSNFQNCVVGCSANICQSSSTLPSALQITRWTCTDNCKYNCMHAITDQAIQQGDHIEQYYGKWPFWRLGGMQEPASVAFSLLNLWCYARGAREVRQRIPDEHPMKSYYFTWSLVGVNAWIWSSVFHTRDLPLTEKLDYFSAALAIGYGLYYTVIRHFHLYPRRDGLVMTSTSSTRLLNLAWSLFCILVYVAHISYLTLLPRFDYAYNMAFNLTVGLSHNAFWLLYALPVSMSLFQRFPSKPKSYRPANASKAALFVALTTAATALELLDFPPWARMIDAHSLWHLSTAPIAMFWFHFLVDDALDDGWRGHKA</sequence>
<feature type="transmembrane region" description="Helical" evidence="7">
    <location>
        <begin position="162"/>
        <end position="182"/>
    </location>
</feature>
<protein>
    <recommendedName>
        <fullName evidence="7">Post-GPI attachment to proteins factor 3</fullName>
    </recommendedName>
</protein>
<keyword evidence="2 7" id="KW-0337">GPI-anchor biosynthesis</keyword>
<dbReference type="HOGENOM" id="CLU_032917_1_1_1"/>
<keyword evidence="5 7" id="KW-1133">Transmembrane helix</keyword>